<dbReference type="EMBL" id="QBKA01000002">
    <property type="protein sequence ID" value="RDC61218.1"/>
    <property type="molecule type" value="Genomic_DNA"/>
</dbReference>
<dbReference type="AlphaFoldDB" id="A0A369QFZ7"/>
<evidence type="ECO:0000313" key="3">
    <source>
        <dbReference type="Proteomes" id="UP000253727"/>
    </source>
</evidence>
<name>A0A369QFZ7_9SPHN</name>
<keyword evidence="1" id="KW-0732">Signal</keyword>
<sequence>MTTTTLGRPVAVMAAMLAIGATAPAIAQEVTGTRQTPLVITSASNDAPTREESNYRRSIAKMQSQNAALQTFGYRLAKANAPFCSRAITSIGILLHDRAAYDRPDIARRMFHAASDIGVQAVAGGSAAARASIPVNAAILAVDGVPPPEPQTPLWRRLTAMHDAIDASLMADGSVAITWTTDTGASGASITTLTGDPVCRTRFEIHPKTDRASADGERVIFGTEFAGFDYAPHEFAAAIAHELAHNILAHRARLNATERTSAAIRVTEREADLLSPWLLANAGYPPRAAEAFMRRWGPDHGGGLFRKRTHDSWQDRAAAIGREMALIESAQAGQPDGTKLDWRLQLPRIRAAAARL</sequence>
<protein>
    <recommendedName>
        <fullName evidence="4">Peptidase M48 domain-containing protein</fullName>
    </recommendedName>
</protein>
<evidence type="ECO:0000256" key="1">
    <source>
        <dbReference type="SAM" id="SignalP"/>
    </source>
</evidence>
<evidence type="ECO:0008006" key="4">
    <source>
        <dbReference type="Google" id="ProtNLM"/>
    </source>
</evidence>
<dbReference type="RefSeq" id="WP_147270821.1">
    <property type="nucleotide sequence ID" value="NZ_QBKA01000002.1"/>
</dbReference>
<feature type="signal peptide" evidence="1">
    <location>
        <begin position="1"/>
        <end position="27"/>
    </location>
</feature>
<accession>A0A369QFZ7</accession>
<comment type="caution">
    <text evidence="2">The sequence shown here is derived from an EMBL/GenBank/DDBJ whole genome shotgun (WGS) entry which is preliminary data.</text>
</comment>
<evidence type="ECO:0000313" key="2">
    <source>
        <dbReference type="EMBL" id="RDC61218.1"/>
    </source>
</evidence>
<proteinExistence type="predicted"/>
<keyword evidence="3" id="KW-1185">Reference proteome</keyword>
<reference evidence="2 3" key="1">
    <citation type="submission" date="2018-04" db="EMBL/GenBank/DDBJ databases">
        <title>Altererythrobacter sp. HME9302 genome sequencing and assembly.</title>
        <authorList>
            <person name="Kang H."/>
            <person name="Kim H."/>
            <person name="Joh K."/>
        </authorList>
    </citation>
    <scope>NUCLEOTIDE SEQUENCE [LARGE SCALE GENOMIC DNA]</scope>
    <source>
        <strain evidence="2 3">HME9302</strain>
    </source>
</reference>
<dbReference type="Proteomes" id="UP000253727">
    <property type="component" value="Unassembled WGS sequence"/>
</dbReference>
<gene>
    <name evidence="2" type="ORF">HME9302_02437</name>
</gene>
<feature type="chain" id="PRO_5016628868" description="Peptidase M48 domain-containing protein" evidence="1">
    <location>
        <begin position="28"/>
        <end position="356"/>
    </location>
</feature>
<organism evidence="2 3">
    <name type="scientific">Alteripontixanthobacter maritimus</name>
    <dbReference type="NCBI Taxonomy" id="2161824"/>
    <lineage>
        <taxon>Bacteria</taxon>
        <taxon>Pseudomonadati</taxon>
        <taxon>Pseudomonadota</taxon>
        <taxon>Alphaproteobacteria</taxon>
        <taxon>Sphingomonadales</taxon>
        <taxon>Erythrobacteraceae</taxon>
        <taxon>Alteripontixanthobacter</taxon>
    </lineage>
</organism>
<dbReference type="OrthoDB" id="7338723at2"/>